<keyword evidence="2" id="KW-1185">Reference proteome</keyword>
<gene>
    <name evidence="1" type="ORF">PISMIDRAFT_18870</name>
</gene>
<dbReference type="Proteomes" id="UP000054018">
    <property type="component" value="Unassembled WGS sequence"/>
</dbReference>
<evidence type="ECO:0000313" key="2">
    <source>
        <dbReference type="Proteomes" id="UP000054018"/>
    </source>
</evidence>
<evidence type="ECO:0000313" key="1">
    <source>
        <dbReference type="EMBL" id="KIK12267.1"/>
    </source>
</evidence>
<dbReference type="AlphaFoldDB" id="A0A0C9YPG6"/>
<organism evidence="1 2">
    <name type="scientific">Pisolithus microcarpus 441</name>
    <dbReference type="NCBI Taxonomy" id="765257"/>
    <lineage>
        <taxon>Eukaryota</taxon>
        <taxon>Fungi</taxon>
        <taxon>Dikarya</taxon>
        <taxon>Basidiomycota</taxon>
        <taxon>Agaricomycotina</taxon>
        <taxon>Agaricomycetes</taxon>
        <taxon>Agaricomycetidae</taxon>
        <taxon>Boletales</taxon>
        <taxon>Sclerodermatineae</taxon>
        <taxon>Pisolithaceae</taxon>
        <taxon>Pisolithus</taxon>
    </lineage>
</organism>
<protein>
    <submittedName>
        <fullName evidence="1">Uncharacterized protein</fullName>
    </submittedName>
</protein>
<dbReference type="EMBL" id="KN834100">
    <property type="protein sequence ID" value="KIK12267.1"/>
    <property type="molecule type" value="Genomic_DNA"/>
</dbReference>
<proteinExistence type="predicted"/>
<accession>A0A0C9YPG6</accession>
<reference evidence="2" key="2">
    <citation type="submission" date="2015-01" db="EMBL/GenBank/DDBJ databases">
        <title>Evolutionary Origins and Diversification of the Mycorrhizal Mutualists.</title>
        <authorList>
            <consortium name="DOE Joint Genome Institute"/>
            <consortium name="Mycorrhizal Genomics Consortium"/>
            <person name="Kohler A."/>
            <person name="Kuo A."/>
            <person name="Nagy L.G."/>
            <person name="Floudas D."/>
            <person name="Copeland A."/>
            <person name="Barry K.W."/>
            <person name="Cichocki N."/>
            <person name="Veneault-Fourrey C."/>
            <person name="LaButti K."/>
            <person name="Lindquist E.A."/>
            <person name="Lipzen A."/>
            <person name="Lundell T."/>
            <person name="Morin E."/>
            <person name="Murat C."/>
            <person name="Riley R."/>
            <person name="Ohm R."/>
            <person name="Sun H."/>
            <person name="Tunlid A."/>
            <person name="Henrissat B."/>
            <person name="Grigoriev I.V."/>
            <person name="Hibbett D.S."/>
            <person name="Martin F."/>
        </authorList>
    </citation>
    <scope>NUCLEOTIDE SEQUENCE [LARGE SCALE GENOMIC DNA]</scope>
    <source>
        <strain evidence="2">441</strain>
    </source>
</reference>
<sequence length="90" mass="10357">MYEREFEEMQRKLLTTTAERDTIKAAFQALISVLKLPEDTDPLSFSLTDINVGLQASTSERTMTLSRSCQKPRVWIVERRPGLNKPMAIR</sequence>
<name>A0A0C9YPG6_9AGAM</name>
<reference evidence="1 2" key="1">
    <citation type="submission" date="2014-04" db="EMBL/GenBank/DDBJ databases">
        <authorList>
            <consortium name="DOE Joint Genome Institute"/>
            <person name="Kuo A."/>
            <person name="Kohler A."/>
            <person name="Costa M.D."/>
            <person name="Nagy L.G."/>
            <person name="Floudas D."/>
            <person name="Copeland A."/>
            <person name="Barry K.W."/>
            <person name="Cichocki N."/>
            <person name="Veneault-Fourrey C."/>
            <person name="LaButti K."/>
            <person name="Lindquist E.A."/>
            <person name="Lipzen A."/>
            <person name="Lundell T."/>
            <person name="Morin E."/>
            <person name="Murat C."/>
            <person name="Sun H."/>
            <person name="Tunlid A."/>
            <person name="Henrissat B."/>
            <person name="Grigoriev I.V."/>
            <person name="Hibbett D.S."/>
            <person name="Martin F."/>
            <person name="Nordberg H.P."/>
            <person name="Cantor M.N."/>
            <person name="Hua S.X."/>
        </authorList>
    </citation>
    <scope>NUCLEOTIDE SEQUENCE [LARGE SCALE GENOMIC DNA]</scope>
    <source>
        <strain evidence="1 2">441</strain>
    </source>
</reference>
<dbReference type="HOGENOM" id="CLU_2441721_0_0_1"/>